<dbReference type="KEGG" id="aswu:HUW51_01610"/>
<dbReference type="Proteomes" id="UP000515237">
    <property type="component" value="Chromosome"/>
</dbReference>
<dbReference type="REBASE" id="439064">
    <property type="entry name" value="Asw52873McrBCP"/>
</dbReference>
<dbReference type="InterPro" id="IPR019292">
    <property type="entry name" value="McrC"/>
</dbReference>
<evidence type="ECO:0000313" key="2">
    <source>
        <dbReference type="Proteomes" id="UP000515237"/>
    </source>
</evidence>
<dbReference type="Pfam" id="PF10117">
    <property type="entry name" value="McrBC"/>
    <property type="match status" value="1"/>
</dbReference>
<protein>
    <recommendedName>
        <fullName evidence="3">5-methylcytosine-specific restriction endonuclease system specificity protein McrC</fullName>
    </recommendedName>
</protein>
<reference evidence="1 2" key="1">
    <citation type="journal article" date="2018" name="Int. J. Syst. Evol. Microbiol.">
        <title>Adhaeribacter swui sp. nov., isolated from wet mud.</title>
        <authorList>
            <person name="Kim D.U."/>
            <person name="Kim K.W."/>
            <person name="Kang M.S."/>
            <person name="Kim J.Y."/>
            <person name="Jang J.H."/>
            <person name="Kim M.K."/>
        </authorList>
    </citation>
    <scope>NUCLEOTIDE SEQUENCE [LARGE SCALE GENOMIC DNA]</scope>
    <source>
        <strain evidence="1 2">KCTC 52873</strain>
    </source>
</reference>
<evidence type="ECO:0008006" key="3">
    <source>
        <dbReference type="Google" id="ProtNLM"/>
    </source>
</evidence>
<dbReference type="PANTHER" id="PTHR38733:SF1">
    <property type="entry name" value="TYPE IV METHYL-DIRECTED RESTRICTION ENZYME ECOKMCRBC"/>
    <property type="match status" value="1"/>
</dbReference>
<dbReference type="PANTHER" id="PTHR38733">
    <property type="entry name" value="PROTEIN MCRC"/>
    <property type="match status" value="1"/>
</dbReference>
<gene>
    <name evidence="1" type="ORF">HUW51_01610</name>
</gene>
<keyword evidence="2" id="KW-1185">Reference proteome</keyword>
<dbReference type="InterPro" id="IPR014407">
    <property type="entry name" value="McrC_bac"/>
</dbReference>
<dbReference type="AlphaFoldDB" id="A0A7G7G2U8"/>
<dbReference type="RefSeq" id="WP_185272256.1">
    <property type="nucleotide sequence ID" value="NZ_CP055156.1"/>
</dbReference>
<evidence type="ECO:0000313" key="1">
    <source>
        <dbReference type="EMBL" id="QNF31482.1"/>
    </source>
</evidence>
<organism evidence="1 2">
    <name type="scientific">Adhaeribacter swui</name>
    <dbReference type="NCBI Taxonomy" id="2086471"/>
    <lineage>
        <taxon>Bacteria</taxon>
        <taxon>Pseudomonadati</taxon>
        <taxon>Bacteroidota</taxon>
        <taxon>Cytophagia</taxon>
        <taxon>Cytophagales</taxon>
        <taxon>Hymenobacteraceae</taxon>
        <taxon>Adhaeribacter</taxon>
    </lineage>
</organism>
<accession>A0A7G7G2U8</accession>
<name>A0A7G7G2U8_9BACT</name>
<dbReference type="GO" id="GO:0009307">
    <property type="term" value="P:DNA restriction-modification system"/>
    <property type="evidence" value="ECO:0007669"/>
    <property type="project" value="InterPro"/>
</dbReference>
<sequence length="345" mass="39594">MSIPIQNIYYLLSYAWDKAEIILDLQLVGSEAGEHISNLLARMLLPEVRKLANLGLATAYLPQTRQLKGIKGKLLLNETFGLNQKAMVGQTICSVEKLSPDILPNQIIKTTLLQLKQTAELAVNFKKEVEWLLSVFTPVQVIAPALLTTEQLALPRHQSERYRFILQCCAFIRQNLLPTTEGLGFTSKSFLADKKQMASIFEAFVRNFYRREQKVFQVKSEKITWQGQGTNKEAQQFLPVMFTDISLNAPSRKIIIDTKYYKKALLPHYQQDKLHSKHLYQLFAYLQNTLLDNKEQTLEGMLLYPVVTQSLNLEYTLSNKKVRVCTINLNQPWAGIKQDLLQLLF</sequence>
<proteinExistence type="predicted"/>
<dbReference type="PIRSF" id="PIRSF003109">
    <property type="entry name" value="McrC"/>
    <property type="match status" value="1"/>
</dbReference>
<dbReference type="EMBL" id="CP055156">
    <property type="protein sequence ID" value="QNF31482.1"/>
    <property type="molecule type" value="Genomic_DNA"/>
</dbReference>